<dbReference type="Gene3D" id="1.25.10.10">
    <property type="entry name" value="Leucine-rich Repeat Variant"/>
    <property type="match status" value="1"/>
</dbReference>
<keyword evidence="2" id="KW-0732">Signal</keyword>
<feature type="repeat" description="TPR" evidence="1">
    <location>
        <begin position="227"/>
        <end position="260"/>
    </location>
</feature>
<organism evidence="3 4">
    <name type="scientific">Vibrio amylolyticus</name>
    <dbReference type="NCBI Taxonomy" id="2847292"/>
    <lineage>
        <taxon>Bacteria</taxon>
        <taxon>Pseudomonadati</taxon>
        <taxon>Pseudomonadota</taxon>
        <taxon>Gammaproteobacteria</taxon>
        <taxon>Vibrionales</taxon>
        <taxon>Vibrionaceae</taxon>
        <taxon>Vibrio</taxon>
    </lineage>
</organism>
<feature type="chain" id="PRO_5040740645" description="Tetratricopeptide repeat protein" evidence="2">
    <location>
        <begin position="28"/>
        <end position="333"/>
    </location>
</feature>
<feature type="signal peptide" evidence="2">
    <location>
        <begin position="1"/>
        <end position="27"/>
    </location>
</feature>
<dbReference type="InterPro" id="IPR011990">
    <property type="entry name" value="TPR-like_helical_dom_sf"/>
</dbReference>
<protein>
    <recommendedName>
        <fullName evidence="5">Tetratricopeptide repeat protein</fullName>
    </recommendedName>
</protein>
<evidence type="ECO:0000313" key="3">
    <source>
        <dbReference type="EMBL" id="MCK6263470.1"/>
    </source>
</evidence>
<name>A0A9X1XM79_9VIBR</name>
<comment type="caution">
    <text evidence="3">The sequence shown here is derived from an EMBL/GenBank/DDBJ whole genome shotgun (WGS) entry which is preliminary data.</text>
</comment>
<sequence length="333" mass="37410">MSNQVHQLSRAVIAIIMVLTFSAMSFAGSPQNNEKTKSSQSPQELTLAEYSQNEALSLDQRVLATAALGEFYGANAVIAVGRASRSSHKELRRAAIQAASKWQGKAKWDVVSPLLNDSNYLVKQEAVRTLVVLWPQLSQAYIDVLGPAVDYHLTNLPTDLEGDLERAWIYRLQGNDSNSEPLYTKMHARYSDPRVSLVNAEYLKDRDKNQQAISLLETSLIEYPNYAATYYSLGLAYYRASRSEEAITQLRRSYEIEPSNTKFGYAYASLLGVAKPIEAVNVFKDIYARNQQPTYLYAWCNALLSAEQNAESCLQNLEKVAPKDVVVELKQRY</sequence>
<accession>A0A9X1XM79</accession>
<dbReference type="SUPFAM" id="SSF48371">
    <property type="entry name" value="ARM repeat"/>
    <property type="match status" value="1"/>
</dbReference>
<evidence type="ECO:0008006" key="5">
    <source>
        <dbReference type="Google" id="ProtNLM"/>
    </source>
</evidence>
<evidence type="ECO:0000256" key="1">
    <source>
        <dbReference type="PROSITE-ProRule" id="PRU00339"/>
    </source>
</evidence>
<dbReference type="SMART" id="SM00028">
    <property type="entry name" value="TPR"/>
    <property type="match status" value="2"/>
</dbReference>
<dbReference type="InterPro" id="IPR016024">
    <property type="entry name" value="ARM-type_fold"/>
</dbReference>
<proteinExistence type="predicted"/>
<gene>
    <name evidence="3" type="ORF">KP803_09310</name>
</gene>
<dbReference type="EMBL" id="JAJHVV010000005">
    <property type="protein sequence ID" value="MCK6263470.1"/>
    <property type="molecule type" value="Genomic_DNA"/>
</dbReference>
<keyword evidence="4" id="KW-1185">Reference proteome</keyword>
<dbReference type="SUPFAM" id="SSF48452">
    <property type="entry name" value="TPR-like"/>
    <property type="match status" value="1"/>
</dbReference>
<reference evidence="3" key="1">
    <citation type="submission" date="2021-11" db="EMBL/GenBank/DDBJ databases">
        <title>Vibrio ZSDE26 sp. nov. and Vibrio ZSDZ34 sp. nov., isolated from coastal seawater in Qingdao.</title>
        <authorList>
            <person name="Zhang P."/>
        </authorList>
    </citation>
    <scope>NUCLEOTIDE SEQUENCE</scope>
    <source>
        <strain evidence="3">ZSDE26</strain>
    </source>
</reference>
<dbReference type="InterPro" id="IPR019734">
    <property type="entry name" value="TPR_rpt"/>
</dbReference>
<keyword evidence="1" id="KW-0802">TPR repeat</keyword>
<dbReference type="RefSeq" id="WP_248008556.1">
    <property type="nucleotide sequence ID" value="NZ_JAJHVV010000005.1"/>
</dbReference>
<dbReference type="PROSITE" id="PS50293">
    <property type="entry name" value="TPR_REGION"/>
    <property type="match status" value="1"/>
</dbReference>
<dbReference type="PROSITE" id="PS50005">
    <property type="entry name" value="TPR"/>
    <property type="match status" value="1"/>
</dbReference>
<dbReference type="Gene3D" id="1.25.40.10">
    <property type="entry name" value="Tetratricopeptide repeat domain"/>
    <property type="match status" value="1"/>
</dbReference>
<dbReference type="InterPro" id="IPR011989">
    <property type="entry name" value="ARM-like"/>
</dbReference>
<evidence type="ECO:0000256" key="2">
    <source>
        <dbReference type="SAM" id="SignalP"/>
    </source>
</evidence>
<dbReference type="AlphaFoldDB" id="A0A9X1XM79"/>
<evidence type="ECO:0000313" key="4">
    <source>
        <dbReference type="Proteomes" id="UP001139559"/>
    </source>
</evidence>
<dbReference type="Proteomes" id="UP001139559">
    <property type="component" value="Unassembled WGS sequence"/>
</dbReference>